<organism evidence="7 8">
    <name type="scientific">Nadsonia fulvescens var. elongata DSM 6958</name>
    <dbReference type="NCBI Taxonomy" id="857566"/>
    <lineage>
        <taxon>Eukaryota</taxon>
        <taxon>Fungi</taxon>
        <taxon>Dikarya</taxon>
        <taxon>Ascomycota</taxon>
        <taxon>Saccharomycotina</taxon>
        <taxon>Dipodascomycetes</taxon>
        <taxon>Dipodascales</taxon>
        <taxon>Dipodascales incertae sedis</taxon>
        <taxon>Nadsonia</taxon>
    </lineage>
</organism>
<feature type="domain" description="Small ribosomal subunit protein mS41 SAM" evidence="6">
    <location>
        <begin position="57"/>
        <end position="112"/>
    </location>
</feature>
<dbReference type="STRING" id="857566.A0A1E3PPZ1"/>
<dbReference type="InterPro" id="IPR019083">
    <property type="entry name" value="SAM_Ribosomal_mS41"/>
</dbReference>
<dbReference type="Proteomes" id="UP000095009">
    <property type="component" value="Unassembled WGS sequence"/>
</dbReference>
<keyword evidence="8" id="KW-1185">Reference proteome</keyword>
<accession>A0A1E3PPZ1</accession>
<dbReference type="Pfam" id="PF09597">
    <property type="entry name" value="SAM_Ribosomal_mS41"/>
    <property type="match status" value="1"/>
</dbReference>
<evidence type="ECO:0000256" key="5">
    <source>
        <dbReference type="ARBA" id="ARBA00035341"/>
    </source>
</evidence>
<protein>
    <recommendedName>
        <fullName evidence="4">Small ribosomal subunit protein mS41</fullName>
    </recommendedName>
    <alternativeName>
        <fullName evidence="5">Protein FYV4, mitochondrial</fullName>
    </alternativeName>
</protein>
<sequence>MFSKRLALSLNNASRLIVGRPSVTLLLSQQRAFTTSSIVFKGGLTSVPQPTSEYPDFETFLRKIGRDAHDTADTFESWDHFMTITSAEMKEKGIDTRLRRYIIDNRFKFSQGETPKEIKRGKKSWGGERKRKENMSVFLRTQRNQHRSKMEENKKAIDAKLNIEY</sequence>
<proteinExistence type="inferred from homology"/>
<evidence type="ECO:0000256" key="2">
    <source>
        <dbReference type="ARBA" id="ARBA00010492"/>
    </source>
</evidence>
<evidence type="ECO:0000256" key="3">
    <source>
        <dbReference type="ARBA" id="ARBA00023128"/>
    </source>
</evidence>
<dbReference type="InterPro" id="IPR039603">
    <property type="entry name" value="Ribosomal_mS41"/>
</dbReference>
<name>A0A1E3PPZ1_9ASCO</name>
<evidence type="ECO:0000313" key="7">
    <source>
        <dbReference type="EMBL" id="ODQ67304.1"/>
    </source>
</evidence>
<dbReference type="GO" id="GO:0005739">
    <property type="term" value="C:mitochondrion"/>
    <property type="evidence" value="ECO:0007669"/>
    <property type="project" value="UniProtKB-SubCell"/>
</dbReference>
<evidence type="ECO:0000256" key="1">
    <source>
        <dbReference type="ARBA" id="ARBA00004173"/>
    </source>
</evidence>
<dbReference type="SMART" id="SM01238">
    <property type="entry name" value="IGR"/>
    <property type="match status" value="1"/>
</dbReference>
<dbReference type="OrthoDB" id="18595at2759"/>
<comment type="similarity">
    <text evidence="2">Belongs to the mitochondrion-specific ribosomal protein mS41 family.</text>
</comment>
<dbReference type="AlphaFoldDB" id="A0A1E3PPZ1"/>
<keyword evidence="3" id="KW-0496">Mitochondrion</keyword>
<evidence type="ECO:0000313" key="8">
    <source>
        <dbReference type="Proteomes" id="UP000095009"/>
    </source>
</evidence>
<gene>
    <name evidence="7" type="ORF">NADFUDRAFT_40470</name>
</gene>
<dbReference type="PANTHER" id="PTHR28235:SF1">
    <property type="entry name" value="SMALL RIBOSOMAL SUBUNIT PROTEIN MS41"/>
    <property type="match status" value="1"/>
</dbReference>
<evidence type="ECO:0000256" key="4">
    <source>
        <dbReference type="ARBA" id="ARBA00035129"/>
    </source>
</evidence>
<dbReference type="EMBL" id="KV454407">
    <property type="protein sequence ID" value="ODQ67304.1"/>
    <property type="molecule type" value="Genomic_DNA"/>
</dbReference>
<evidence type="ECO:0000259" key="6">
    <source>
        <dbReference type="SMART" id="SM01238"/>
    </source>
</evidence>
<comment type="subcellular location">
    <subcellularLocation>
        <location evidence="1">Mitochondrion</location>
    </subcellularLocation>
</comment>
<reference evidence="7 8" key="1">
    <citation type="journal article" date="2016" name="Proc. Natl. Acad. Sci. U.S.A.">
        <title>Comparative genomics of biotechnologically important yeasts.</title>
        <authorList>
            <person name="Riley R."/>
            <person name="Haridas S."/>
            <person name="Wolfe K.H."/>
            <person name="Lopes M.R."/>
            <person name="Hittinger C.T."/>
            <person name="Goeker M."/>
            <person name="Salamov A.A."/>
            <person name="Wisecaver J.H."/>
            <person name="Long T.M."/>
            <person name="Calvey C.H."/>
            <person name="Aerts A.L."/>
            <person name="Barry K.W."/>
            <person name="Choi C."/>
            <person name="Clum A."/>
            <person name="Coughlan A.Y."/>
            <person name="Deshpande S."/>
            <person name="Douglass A.P."/>
            <person name="Hanson S.J."/>
            <person name="Klenk H.-P."/>
            <person name="LaButti K.M."/>
            <person name="Lapidus A."/>
            <person name="Lindquist E.A."/>
            <person name="Lipzen A.M."/>
            <person name="Meier-Kolthoff J.P."/>
            <person name="Ohm R.A."/>
            <person name="Otillar R.P."/>
            <person name="Pangilinan J.L."/>
            <person name="Peng Y."/>
            <person name="Rokas A."/>
            <person name="Rosa C.A."/>
            <person name="Scheuner C."/>
            <person name="Sibirny A.A."/>
            <person name="Slot J.C."/>
            <person name="Stielow J.B."/>
            <person name="Sun H."/>
            <person name="Kurtzman C.P."/>
            <person name="Blackwell M."/>
            <person name="Grigoriev I.V."/>
            <person name="Jeffries T.W."/>
        </authorList>
    </citation>
    <scope>NUCLEOTIDE SEQUENCE [LARGE SCALE GENOMIC DNA]</scope>
    <source>
        <strain evidence="7 8">DSM 6958</strain>
    </source>
</reference>
<dbReference type="PANTHER" id="PTHR28235">
    <property type="entry name" value="PROTEIN FYV4, MITOCHONDRIAL"/>
    <property type="match status" value="1"/>
</dbReference>